<evidence type="ECO:0000313" key="2">
    <source>
        <dbReference type="EMBL" id="CAF1160129.1"/>
    </source>
</evidence>
<dbReference type="EMBL" id="CAJNOL010000670">
    <property type="protein sequence ID" value="CAF1160129.1"/>
    <property type="molecule type" value="Genomic_DNA"/>
</dbReference>
<name>A0A814ITB2_9BILA</name>
<dbReference type="Proteomes" id="UP000663854">
    <property type="component" value="Unassembled WGS sequence"/>
</dbReference>
<evidence type="ECO:0000313" key="1">
    <source>
        <dbReference type="EMBL" id="CAF1030217.1"/>
    </source>
</evidence>
<keyword evidence="4" id="KW-1185">Reference proteome</keyword>
<accession>A0A814ITB2</accession>
<dbReference type="AlphaFoldDB" id="A0A814ITB2"/>
<organism evidence="1 3">
    <name type="scientific">Rotaria sordida</name>
    <dbReference type="NCBI Taxonomy" id="392033"/>
    <lineage>
        <taxon>Eukaryota</taxon>
        <taxon>Metazoa</taxon>
        <taxon>Spiralia</taxon>
        <taxon>Gnathifera</taxon>
        <taxon>Rotifera</taxon>
        <taxon>Eurotatoria</taxon>
        <taxon>Bdelloidea</taxon>
        <taxon>Philodinida</taxon>
        <taxon>Philodinidae</taxon>
        <taxon>Rotaria</taxon>
    </lineage>
</organism>
<proteinExistence type="predicted"/>
<comment type="caution">
    <text evidence="1">The sequence shown here is derived from an EMBL/GenBank/DDBJ whole genome shotgun (WGS) entry which is preliminary data.</text>
</comment>
<evidence type="ECO:0000313" key="3">
    <source>
        <dbReference type="Proteomes" id="UP000663854"/>
    </source>
</evidence>
<protein>
    <submittedName>
        <fullName evidence="1">Uncharacterized protein</fullName>
    </submittedName>
</protein>
<dbReference type="Proteomes" id="UP000663870">
    <property type="component" value="Unassembled WGS sequence"/>
</dbReference>
<gene>
    <name evidence="2" type="ORF">JXQ802_LOCUS22212</name>
    <name evidence="1" type="ORF">PYM288_LOCUS16094</name>
</gene>
<reference evidence="1" key="1">
    <citation type="submission" date="2021-02" db="EMBL/GenBank/DDBJ databases">
        <authorList>
            <person name="Nowell W R."/>
        </authorList>
    </citation>
    <scope>NUCLEOTIDE SEQUENCE</scope>
</reference>
<dbReference type="EMBL" id="CAJNOH010000405">
    <property type="protein sequence ID" value="CAF1030217.1"/>
    <property type="molecule type" value="Genomic_DNA"/>
</dbReference>
<evidence type="ECO:0000313" key="4">
    <source>
        <dbReference type="Proteomes" id="UP000663870"/>
    </source>
</evidence>
<sequence length="261" mass="30001">MGPVNNVLEVQQKWRFLCDLAVEKLQWPPSTERLSSAAIRSGRPSTGAAIKHALAKTIKRWLRKPTNITKQNLPPFSPSGDINDAVFPIPEYVLKYLESHVESFSQMQSSSMKLRYTFEHDIFKRPIEKPFKRTFFGPPPVDKERTYGECTQTLECINGVSQVFSNESIAIDDESQKPARLPLLPVEILSMKKTLVANRRKLDDSDIKKTKQKDITEYSVKKYVTPTRQELQPYFEKFAQRMQENAIQFERLCSMTAAITP</sequence>